<feature type="domain" description="Peptidase C14 caspase" evidence="2">
    <location>
        <begin position="209"/>
        <end position="413"/>
    </location>
</feature>
<keyword evidence="5" id="KW-1185">Reference proteome</keyword>
<dbReference type="GO" id="GO:0004197">
    <property type="term" value="F:cysteine-type endopeptidase activity"/>
    <property type="evidence" value="ECO:0007669"/>
    <property type="project" value="InterPro"/>
</dbReference>
<dbReference type="GO" id="GO:0007165">
    <property type="term" value="P:signal transduction"/>
    <property type="evidence" value="ECO:0007669"/>
    <property type="project" value="InterPro"/>
</dbReference>
<dbReference type="InterPro" id="IPR029030">
    <property type="entry name" value="Caspase-like_dom_sf"/>
</dbReference>
<reference evidence="4 5" key="1">
    <citation type="submission" date="2019-09" db="EMBL/GenBank/DDBJ databases">
        <title>Screening of Novel Bioactive Compounds from Soil-Associated.</title>
        <authorList>
            <person name="Zhao S."/>
        </authorList>
    </citation>
    <scope>NUCLEOTIDE SEQUENCE [LARGE SCALE GENOMIC DNA]</scope>
    <source>
        <strain evidence="4 5">HIT-DPA4</strain>
    </source>
</reference>
<feature type="region of interest" description="Disordered" evidence="1">
    <location>
        <begin position="152"/>
        <end position="190"/>
    </location>
</feature>
<dbReference type="InterPro" id="IPR011600">
    <property type="entry name" value="Pept_C14_caspase"/>
</dbReference>
<dbReference type="Pfam" id="PF00656">
    <property type="entry name" value="Peptidase_C14"/>
    <property type="match status" value="1"/>
</dbReference>
<evidence type="ECO:0000256" key="1">
    <source>
        <dbReference type="SAM" id="MobiDB-lite"/>
    </source>
</evidence>
<dbReference type="Pfam" id="PF13676">
    <property type="entry name" value="TIR_2"/>
    <property type="match status" value="1"/>
</dbReference>
<dbReference type="InterPro" id="IPR035897">
    <property type="entry name" value="Toll_tir_struct_dom_sf"/>
</dbReference>
<gene>
    <name evidence="4" type="ORF">F7R91_39320</name>
</gene>
<evidence type="ECO:0000259" key="3">
    <source>
        <dbReference type="Pfam" id="PF13676"/>
    </source>
</evidence>
<dbReference type="SUPFAM" id="SSF52129">
    <property type="entry name" value="Caspase-like"/>
    <property type="match status" value="1"/>
</dbReference>
<dbReference type="InterPro" id="IPR000157">
    <property type="entry name" value="TIR_dom"/>
</dbReference>
<feature type="domain" description="TIR" evidence="3">
    <location>
        <begin position="33"/>
        <end position="146"/>
    </location>
</feature>
<evidence type="ECO:0000259" key="2">
    <source>
        <dbReference type="Pfam" id="PF00656"/>
    </source>
</evidence>
<dbReference type="GO" id="GO:0006508">
    <property type="term" value="P:proteolysis"/>
    <property type="evidence" value="ECO:0007669"/>
    <property type="project" value="InterPro"/>
</dbReference>
<dbReference type="EMBL" id="VZRB01000057">
    <property type="protein sequence ID" value="KAB1139611.1"/>
    <property type="molecule type" value="Genomic_DNA"/>
</dbReference>
<dbReference type="NCBIfam" id="NF047832">
    <property type="entry name" value="caspase_w_EACC1"/>
    <property type="match status" value="1"/>
</dbReference>
<accession>A0A6H9UNF2</accession>
<evidence type="ECO:0000313" key="4">
    <source>
        <dbReference type="EMBL" id="KAB1139611.1"/>
    </source>
</evidence>
<comment type="caution">
    <text evidence="4">The sequence shown here is derived from an EMBL/GenBank/DDBJ whole genome shotgun (WGS) entry which is preliminary data.</text>
</comment>
<proteinExistence type="predicted"/>
<evidence type="ECO:0000313" key="5">
    <source>
        <dbReference type="Proteomes" id="UP000442707"/>
    </source>
</evidence>
<sequence length="449" mass="48586">MRPEFTRLPRAQSSWGHRLGRGTQGEADPPFLFISYAEPDGAWAEWVAWQLQEAGFQVQLDRWTWQAGDNQKIKLNRALENGQVVALFSAAYFDPRCSTEDHWAAVLAAGDRLIPVRIDEAEPPILLKPLLAPSLYGLDHESARRELLKALSAPTAPQSRPPFPGSGGAAAATATTASTSATASTAAGRQGRFRLAPSQGRDPADWSTGACVLVGVHTYQELSDRPAIRGNLEDLSRLLTASFGIAQDHCIVVDNPHDPRTVIDAIQRAGRATAFRSGMLLVYYAGHGVPHPRTGQLLLSVSDSRAFAFHTFLPFDHIREAIAASPATQRLVIIDCCYSGRGLDALSPAEPALPPIEGTFLMASSSATELSLSPAGKPHTAFTEALLDVLERGLPGGPPLLDAEALFEGVRRVCAARDWPEPQRQVRNNGHRIPLIPNRWHLGPQSDAV</sequence>
<feature type="compositionally biased region" description="Low complexity" evidence="1">
    <location>
        <begin position="169"/>
        <end position="188"/>
    </location>
</feature>
<dbReference type="SUPFAM" id="SSF52200">
    <property type="entry name" value="Toll/Interleukin receptor TIR domain"/>
    <property type="match status" value="1"/>
</dbReference>
<organism evidence="4 5">
    <name type="scientific">Streptomyces luteolifulvus</name>
    <dbReference type="NCBI Taxonomy" id="2615112"/>
    <lineage>
        <taxon>Bacteria</taxon>
        <taxon>Bacillati</taxon>
        <taxon>Actinomycetota</taxon>
        <taxon>Actinomycetes</taxon>
        <taxon>Kitasatosporales</taxon>
        <taxon>Streptomycetaceae</taxon>
        <taxon>Streptomyces</taxon>
    </lineage>
</organism>
<dbReference type="Proteomes" id="UP000442707">
    <property type="component" value="Unassembled WGS sequence"/>
</dbReference>
<protein>
    <submittedName>
        <fullName evidence="4">TIR domain-containing protein</fullName>
    </submittedName>
</protein>
<feature type="region of interest" description="Disordered" evidence="1">
    <location>
        <begin position="1"/>
        <end position="23"/>
    </location>
</feature>
<dbReference type="AlphaFoldDB" id="A0A6H9UNF2"/>
<name>A0A6H9UNF2_9ACTN</name>
<dbReference type="Gene3D" id="3.40.50.1460">
    <property type="match status" value="1"/>
</dbReference>
<dbReference type="Gene3D" id="3.40.50.10140">
    <property type="entry name" value="Toll/interleukin-1 receptor homology (TIR) domain"/>
    <property type="match status" value="1"/>
</dbReference>